<dbReference type="Proteomes" id="UP000261905">
    <property type="component" value="Unassembled WGS sequence"/>
</dbReference>
<organism evidence="1 2">
    <name type="scientific">Paenibacillus paeoniae</name>
    <dbReference type="NCBI Taxonomy" id="2292705"/>
    <lineage>
        <taxon>Bacteria</taxon>
        <taxon>Bacillati</taxon>
        <taxon>Bacillota</taxon>
        <taxon>Bacilli</taxon>
        <taxon>Bacillales</taxon>
        <taxon>Paenibacillaceae</taxon>
        <taxon>Paenibacillus</taxon>
    </lineage>
</organism>
<reference evidence="1 2" key="1">
    <citation type="submission" date="2018-08" db="EMBL/GenBank/DDBJ databases">
        <title>Paenibacillus sp. M4BSY-1, whole genome shotgun sequence.</title>
        <authorList>
            <person name="Tuo L."/>
        </authorList>
    </citation>
    <scope>NUCLEOTIDE SEQUENCE [LARGE SCALE GENOMIC DNA]</scope>
    <source>
        <strain evidence="1 2">M4BSY-1</strain>
    </source>
</reference>
<evidence type="ECO:0000313" key="2">
    <source>
        <dbReference type="Proteomes" id="UP000261905"/>
    </source>
</evidence>
<gene>
    <name evidence="1" type="ORF">DX130_12135</name>
</gene>
<dbReference type="AlphaFoldDB" id="A0A371PNB8"/>
<dbReference type="OrthoDB" id="2472809at2"/>
<proteinExistence type="predicted"/>
<evidence type="ECO:0000313" key="1">
    <source>
        <dbReference type="EMBL" id="REK77704.1"/>
    </source>
</evidence>
<dbReference type="EMBL" id="QUBQ01000001">
    <property type="protein sequence ID" value="REK77704.1"/>
    <property type="molecule type" value="Genomic_DNA"/>
</dbReference>
<keyword evidence="2" id="KW-1185">Reference proteome</keyword>
<accession>A0A371PNB8</accession>
<protein>
    <submittedName>
        <fullName evidence="1">Uncharacterized protein</fullName>
    </submittedName>
</protein>
<name>A0A371PNB8_9BACL</name>
<comment type="caution">
    <text evidence="1">The sequence shown here is derived from an EMBL/GenBank/DDBJ whole genome shotgun (WGS) entry which is preliminary data.</text>
</comment>
<sequence>MVELIAVYERLVEEEDELLNKIEICEGCIAGIFEYLVSKKDTHIGESILTAVHTIVKDLQTELLHLRLEKSLLADRIKLAKNSG</sequence>
<dbReference type="RefSeq" id="WP_116045502.1">
    <property type="nucleotide sequence ID" value="NZ_QUBQ01000001.1"/>
</dbReference>